<evidence type="ECO:0000313" key="5">
    <source>
        <dbReference type="Proteomes" id="UP000789524"/>
    </source>
</evidence>
<proteinExistence type="inferred from homology"/>
<dbReference type="PANTHER" id="PTHR11552:SF154">
    <property type="entry name" value="FI04917P"/>
    <property type="match status" value="1"/>
</dbReference>
<feature type="binding site" evidence="2">
    <location>
        <begin position="234"/>
        <end position="237"/>
    </location>
    <ligand>
        <name>FAD</name>
        <dbReference type="ChEBI" id="CHEBI:57692"/>
    </ligand>
</feature>
<accession>A0A8J2QQQ2</accession>
<dbReference type="PANTHER" id="PTHR11552">
    <property type="entry name" value="GLUCOSE-METHANOL-CHOLINE GMC OXIDOREDUCTASE"/>
    <property type="match status" value="1"/>
</dbReference>
<dbReference type="GO" id="GO:0016614">
    <property type="term" value="F:oxidoreductase activity, acting on CH-OH group of donors"/>
    <property type="evidence" value="ECO:0007669"/>
    <property type="project" value="InterPro"/>
</dbReference>
<dbReference type="EMBL" id="CAKASE010000061">
    <property type="protein sequence ID" value="CAG9568490.1"/>
    <property type="molecule type" value="Genomic_DNA"/>
</dbReference>
<dbReference type="AlphaFoldDB" id="A0A8J2QQQ2"/>
<dbReference type="Proteomes" id="UP000789524">
    <property type="component" value="Unassembled WGS sequence"/>
</dbReference>
<comment type="caution">
    <text evidence="4">The sequence shown here is derived from an EMBL/GenBank/DDBJ whole genome shotgun (WGS) entry which is preliminary data.</text>
</comment>
<reference evidence="4" key="1">
    <citation type="submission" date="2021-09" db="EMBL/GenBank/DDBJ databases">
        <authorList>
            <person name="Martin H S."/>
        </authorList>
    </citation>
    <scope>NUCLEOTIDE SEQUENCE</scope>
</reference>
<dbReference type="InterPro" id="IPR036188">
    <property type="entry name" value="FAD/NAD-bd_sf"/>
</dbReference>
<dbReference type="InterPro" id="IPR007867">
    <property type="entry name" value="GMC_OxRtase_C"/>
</dbReference>
<evidence type="ECO:0000313" key="4">
    <source>
        <dbReference type="EMBL" id="CAG9568490.1"/>
    </source>
</evidence>
<keyword evidence="2" id="KW-0274">FAD</keyword>
<dbReference type="SUPFAM" id="SSF51905">
    <property type="entry name" value="FAD/NAD(P)-binding domain"/>
    <property type="match status" value="1"/>
</dbReference>
<dbReference type="SUPFAM" id="SSF54373">
    <property type="entry name" value="FAD-linked reductases, C-terminal domain"/>
    <property type="match status" value="1"/>
</dbReference>
<feature type="binding site" evidence="2">
    <location>
        <position position="364"/>
    </location>
    <ligand>
        <name>FAD</name>
        <dbReference type="ChEBI" id="CHEBI:57692"/>
    </ligand>
</feature>
<evidence type="ECO:0000259" key="3">
    <source>
        <dbReference type="PROSITE" id="PS00624"/>
    </source>
</evidence>
<comment type="cofactor">
    <cofactor evidence="2">
        <name>FAD</name>
        <dbReference type="ChEBI" id="CHEBI:57692"/>
    </cofactor>
</comment>
<keyword evidence="5" id="KW-1185">Reference proteome</keyword>
<comment type="similarity">
    <text evidence="1">Belongs to the GMC oxidoreductase family.</text>
</comment>
<keyword evidence="2" id="KW-0285">Flavoprotein</keyword>
<dbReference type="Pfam" id="PF05199">
    <property type="entry name" value="GMC_oxred_C"/>
    <property type="match status" value="1"/>
</dbReference>
<dbReference type="Pfam" id="PF00732">
    <property type="entry name" value="GMC_oxred_N"/>
    <property type="match status" value="1"/>
</dbReference>
<organism evidence="4 5">
    <name type="scientific">Danaus chrysippus</name>
    <name type="common">African queen</name>
    <dbReference type="NCBI Taxonomy" id="151541"/>
    <lineage>
        <taxon>Eukaryota</taxon>
        <taxon>Metazoa</taxon>
        <taxon>Ecdysozoa</taxon>
        <taxon>Arthropoda</taxon>
        <taxon>Hexapoda</taxon>
        <taxon>Insecta</taxon>
        <taxon>Pterygota</taxon>
        <taxon>Neoptera</taxon>
        <taxon>Endopterygota</taxon>
        <taxon>Lepidoptera</taxon>
        <taxon>Glossata</taxon>
        <taxon>Ditrysia</taxon>
        <taxon>Papilionoidea</taxon>
        <taxon>Nymphalidae</taxon>
        <taxon>Danainae</taxon>
        <taxon>Danaini</taxon>
        <taxon>Danaina</taxon>
        <taxon>Danaus</taxon>
        <taxon>Anosia</taxon>
    </lineage>
</organism>
<dbReference type="InterPro" id="IPR012132">
    <property type="entry name" value="GMC_OxRdtase"/>
</dbReference>
<name>A0A8J2QQQ2_9NEOP</name>
<dbReference type="InterPro" id="IPR000172">
    <property type="entry name" value="GMC_OxRdtase_N"/>
</dbReference>
<evidence type="ECO:0000256" key="2">
    <source>
        <dbReference type="PIRSR" id="PIRSR000137-2"/>
    </source>
</evidence>
<dbReference type="GO" id="GO:0050660">
    <property type="term" value="F:flavin adenine dinucleotide binding"/>
    <property type="evidence" value="ECO:0007669"/>
    <property type="project" value="InterPro"/>
</dbReference>
<dbReference type="PROSITE" id="PS00624">
    <property type="entry name" value="GMC_OXRED_2"/>
    <property type="match status" value="1"/>
</dbReference>
<evidence type="ECO:0000256" key="1">
    <source>
        <dbReference type="ARBA" id="ARBA00010790"/>
    </source>
</evidence>
<sequence>MTTTWLPSDITQVCTEQLSHLSQCSSNGFVFLSLIIRLFGGVNYSVNYPKHNPYYYLKSPYKITDHDEYQSEEDENDFFESLESEKLQQNFDTFFNKPFFERQPTDYTFNNFHNRFGLFGEESDIKSKVKRTKNIKIYKTKSKKYDFIIVGAGSAGCVMANRLSEVKKWRILLLEAGPEEPDVSMIPGIVRTLAGSSIDWNYRTQPEPLTCKSIRGKTCAWTRGKTMGGSSSVNYLVYMRGNRRDYDHWAELGNPGWSYKDLLPYFKKSENNRDIEAKDAYYHGTEGPITVERFSYLDSSTVMLVKAFNETGLPIIDLNKENNIGTDIALSTSRDGRRVSTNVAYIKPIRKVRPNIDIIVNAFVKQLIINPATRTVRGVIYIKNGITYRVFAKKEVIVSSGALNSPKLLMLSGIGPKKHLESLHIPVISNLPVGHNLQDHVTTHGLSISLSNKTSTQISPQELFHKLRKYYDEQPKKGGPLSTTSILNSVAFIKTKYASEDAPDIQFHFDGRNIEQFYSDPQTYIETNILPVSFYNGLTARPLLLTPKSRGIILLNKTNPVYGQPLIYSGFFTVQEDIDVMIEGLRYAISLDETDAFKENGAYFVRKPVKNCESHLWGSYEYLKCLLVEYTTTIYHPVGTCKMGPPTDKEAVVDSRLKVYGVKRLRVVDASIMPFIVRGNTNIPTITIAERASDMIKEDYSETVKIT</sequence>
<feature type="domain" description="Glucose-methanol-choline oxidoreductase N-terminal" evidence="3">
    <location>
        <begin position="401"/>
        <end position="415"/>
    </location>
</feature>
<dbReference type="Gene3D" id="3.30.560.10">
    <property type="entry name" value="Glucose Oxidase, domain 3"/>
    <property type="match status" value="1"/>
</dbReference>
<protein>
    <submittedName>
        <fullName evidence="4">(African queen) hypothetical protein</fullName>
    </submittedName>
</protein>
<dbReference type="PIRSF" id="PIRSF000137">
    <property type="entry name" value="Alcohol_oxidase"/>
    <property type="match status" value="1"/>
</dbReference>
<dbReference type="Gene3D" id="3.50.50.60">
    <property type="entry name" value="FAD/NAD(P)-binding domain"/>
    <property type="match status" value="1"/>
</dbReference>
<gene>
    <name evidence="4" type="ORF">DCHRY22_LOCUS8367</name>
</gene>
<dbReference type="OrthoDB" id="269227at2759"/>